<evidence type="ECO:0000256" key="7">
    <source>
        <dbReference type="SAM" id="MobiDB-lite"/>
    </source>
</evidence>
<keyword evidence="5 8" id="KW-0472">Membrane</keyword>
<dbReference type="OrthoDB" id="415634at2759"/>
<evidence type="ECO:0000313" key="11">
    <source>
        <dbReference type="Proteomes" id="UP000649617"/>
    </source>
</evidence>
<dbReference type="PANTHER" id="PTHR10037:SF62">
    <property type="entry name" value="SODIUM CHANNEL PROTEIN 60E"/>
    <property type="match status" value="1"/>
</dbReference>
<dbReference type="PROSITE" id="PS50222">
    <property type="entry name" value="EF_HAND_2"/>
    <property type="match status" value="1"/>
</dbReference>
<dbReference type="Pfam" id="PF00520">
    <property type="entry name" value="Ion_trans"/>
    <property type="match status" value="1"/>
</dbReference>
<evidence type="ECO:0000256" key="3">
    <source>
        <dbReference type="ARBA" id="ARBA00022837"/>
    </source>
</evidence>
<evidence type="ECO:0000313" key="10">
    <source>
        <dbReference type="EMBL" id="CAE7593027.1"/>
    </source>
</evidence>
<evidence type="ECO:0000256" key="4">
    <source>
        <dbReference type="ARBA" id="ARBA00022989"/>
    </source>
</evidence>
<sequence length="628" mass="71267">MALPVAIQQTIMDVQSHYKKLHEQVLNLQNENLDLKKELQEMGTRSHSKVMESLINENHRLKAQVRSIEGPSPPGFASDEDELISIKTQSQSIEVPEVRARIRKVSTQAVHDAVHIRKHMMNGDADSEDGFLASDKIKMLKNDPFADTPVDISPPLFSTKSVFGLCFPMDPRAPQKERLTKRFTNGLFFKSITMFAIAANTLYLGFAANTNVINSYRRLQNLPVEEHRVEYDIAFTAWFGVELLIKMIADRMQFFVGEERAWNWFDMALVAESFIGLFSQGSKLSFLRIFRVFRLVRVVKVVRSVKALARLRTMIFAILSSFVDLLWAFLVIVLIMFVFAIVFDNAVADYFDGITVDWNATNTELVDEVVAMNMLFGNLLETMISLWSAVSGGNDWMNYGELIRRTGDFYFFLFNFYVAFCVVGMFNVVTGVFVDSAVCVRTGDEVVQGYLDDLRQTTEEIKGFFKDADADGSGTLNWEEFQAHMKNPAVKAYFSGLDIDPEEAEIIFTILDGDKSKEIKIDEFVHGTMKLKGSATKLDLMALMYDQTRQSMKFDALCDFVEDELVDIKRRLIIAREARQREASREPDRSSPERPAMGASGASPPRATRVRIDTTRDLPRAMAVARRG</sequence>
<feature type="transmembrane region" description="Helical" evidence="8">
    <location>
        <begin position="314"/>
        <end position="343"/>
    </location>
</feature>
<organism evidence="10 11">
    <name type="scientific">Symbiodinium pilosum</name>
    <name type="common">Dinoflagellate</name>
    <dbReference type="NCBI Taxonomy" id="2952"/>
    <lineage>
        <taxon>Eukaryota</taxon>
        <taxon>Sar</taxon>
        <taxon>Alveolata</taxon>
        <taxon>Dinophyceae</taxon>
        <taxon>Suessiales</taxon>
        <taxon>Symbiodiniaceae</taxon>
        <taxon>Symbiodinium</taxon>
    </lineage>
</organism>
<dbReference type="InterPro" id="IPR027359">
    <property type="entry name" value="Volt_channel_dom_sf"/>
</dbReference>
<gene>
    <name evidence="10" type="ORF">SPIL2461_LOCUS15794</name>
</gene>
<keyword evidence="3" id="KW-0106">Calcium</keyword>
<dbReference type="GO" id="GO:0005248">
    <property type="term" value="F:voltage-gated sodium channel activity"/>
    <property type="evidence" value="ECO:0007669"/>
    <property type="project" value="TreeGrafter"/>
</dbReference>
<evidence type="ECO:0000256" key="1">
    <source>
        <dbReference type="ARBA" id="ARBA00004141"/>
    </source>
</evidence>
<accession>A0A812USA4</accession>
<dbReference type="GO" id="GO:0001518">
    <property type="term" value="C:voltage-gated sodium channel complex"/>
    <property type="evidence" value="ECO:0007669"/>
    <property type="project" value="TreeGrafter"/>
</dbReference>
<dbReference type="PANTHER" id="PTHR10037">
    <property type="entry name" value="VOLTAGE-GATED CATION CHANNEL CALCIUM AND SODIUM"/>
    <property type="match status" value="1"/>
</dbReference>
<evidence type="ECO:0000256" key="8">
    <source>
        <dbReference type="SAM" id="Phobius"/>
    </source>
</evidence>
<name>A0A812USA4_SYMPI</name>
<dbReference type="Gene3D" id="1.20.120.350">
    <property type="entry name" value="Voltage-gated potassium channels. Chain C"/>
    <property type="match status" value="1"/>
</dbReference>
<dbReference type="SUPFAM" id="SSF47473">
    <property type="entry name" value="EF-hand"/>
    <property type="match status" value="1"/>
</dbReference>
<feature type="region of interest" description="Disordered" evidence="7">
    <location>
        <begin position="578"/>
        <end position="628"/>
    </location>
</feature>
<dbReference type="AlphaFoldDB" id="A0A812USA4"/>
<feature type="domain" description="EF-hand" evidence="9">
    <location>
        <begin position="456"/>
        <end position="491"/>
    </location>
</feature>
<feature type="compositionally biased region" description="Basic and acidic residues" evidence="7">
    <location>
        <begin position="610"/>
        <end position="619"/>
    </location>
</feature>
<keyword evidence="6" id="KW-0175">Coiled coil</keyword>
<dbReference type="EMBL" id="CAJNIZ010039668">
    <property type="protein sequence ID" value="CAE7593027.1"/>
    <property type="molecule type" value="Genomic_DNA"/>
</dbReference>
<reference evidence="10" key="1">
    <citation type="submission" date="2021-02" db="EMBL/GenBank/DDBJ databases">
        <authorList>
            <person name="Dougan E. K."/>
            <person name="Rhodes N."/>
            <person name="Thang M."/>
            <person name="Chan C."/>
        </authorList>
    </citation>
    <scope>NUCLEOTIDE SEQUENCE</scope>
</reference>
<keyword evidence="2 8" id="KW-0812">Transmembrane</keyword>
<dbReference type="InterPro" id="IPR043203">
    <property type="entry name" value="VGCC_Ca_Na"/>
</dbReference>
<comment type="caution">
    <text evidence="10">The sequence shown here is derived from an EMBL/GenBank/DDBJ whole genome shotgun (WGS) entry which is preliminary data.</text>
</comment>
<keyword evidence="4 8" id="KW-1133">Transmembrane helix</keyword>
<feature type="compositionally biased region" description="Basic and acidic residues" evidence="7">
    <location>
        <begin position="578"/>
        <end position="592"/>
    </location>
</feature>
<dbReference type="InterPro" id="IPR011992">
    <property type="entry name" value="EF-hand-dom_pair"/>
</dbReference>
<dbReference type="Gene3D" id="1.10.287.70">
    <property type="match status" value="1"/>
</dbReference>
<dbReference type="InterPro" id="IPR002048">
    <property type="entry name" value="EF_hand_dom"/>
</dbReference>
<proteinExistence type="predicted"/>
<dbReference type="Proteomes" id="UP000649617">
    <property type="component" value="Unassembled WGS sequence"/>
</dbReference>
<evidence type="ECO:0000256" key="6">
    <source>
        <dbReference type="SAM" id="Coils"/>
    </source>
</evidence>
<dbReference type="Gene3D" id="1.10.238.10">
    <property type="entry name" value="EF-hand"/>
    <property type="match status" value="1"/>
</dbReference>
<feature type="coiled-coil region" evidence="6">
    <location>
        <begin position="11"/>
        <end position="45"/>
    </location>
</feature>
<dbReference type="GO" id="GO:0005509">
    <property type="term" value="F:calcium ion binding"/>
    <property type="evidence" value="ECO:0007669"/>
    <property type="project" value="InterPro"/>
</dbReference>
<dbReference type="SUPFAM" id="SSF81324">
    <property type="entry name" value="Voltage-gated potassium channels"/>
    <property type="match status" value="1"/>
</dbReference>
<dbReference type="CDD" id="cd00051">
    <property type="entry name" value="EFh"/>
    <property type="match status" value="1"/>
</dbReference>
<evidence type="ECO:0000259" key="9">
    <source>
        <dbReference type="PROSITE" id="PS50222"/>
    </source>
</evidence>
<dbReference type="InterPro" id="IPR005821">
    <property type="entry name" value="Ion_trans_dom"/>
</dbReference>
<evidence type="ECO:0000256" key="5">
    <source>
        <dbReference type="ARBA" id="ARBA00023136"/>
    </source>
</evidence>
<evidence type="ECO:0000256" key="2">
    <source>
        <dbReference type="ARBA" id="ARBA00022692"/>
    </source>
</evidence>
<keyword evidence="11" id="KW-1185">Reference proteome</keyword>
<dbReference type="PROSITE" id="PS00018">
    <property type="entry name" value="EF_HAND_1"/>
    <property type="match status" value="1"/>
</dbReference>
<protein>
    <recommendedName>
        <fullName evidence="9">EF-hand domain-containing protein</fullName>
    </recommendedName>
</protein>
<dbReference type="SMART" id="SM00054">
    <property type="entry name" value="EFh"/>
    <property type="match status" value="2"/>
</dbReference>
<feature type="transmembrane region" description="Helical" evidence="8">
    <location>
        <begin position="187"/>
        <end position="209"/>
    </location>
</feature>
<dbReference type="InterPro" id="IPR018247">
    <property type="entry name" value="EF_Hand_1_Ca_BS"/>
</dbReference>
<feature type="transmembrane region" description="Helical" evidence="8">
    <location>
        <begin position="410"/>
        <end position="434"/>
    </location>
</feature>
<comment type="subcellular location">
    <subcellularLocation>
        <location evidence="1">Membrane</location>
        <topology evidence="1">Multi-pass membrane protein</topology>
    </subcellularLocation>
</comment>
<dbReference type="Pfam" id="PF13499">
    <property type="entry name" value="EF-hand_7"/>
    <property type="match status" value="1"/>
</dbReference>
<feature type="transmembrane region" description="Helical" evidence="8">
    <location>
        <begin position="369"/>
        <end position="390"/>
    </location>
</feature>